<evidence type="ECO:0000256" key="3">
    <source>
        <dbReference type="PROSITE-ProRule" id="PRU00339"/>
    </source>
</evidence>
<dbReference type="Gene3D" id="1.25.40.10">
    <property type="entry name" value="Tetratricopeptide repeat domain"/>
    <property type="match status" value="1"/>
</dbReference>
<accession>A0A1Q2GU47</accession>
<dbReference type="InterPro" id="IPR011990">
    <property type="entry name" value="TPR-like_helical_dom_sf"/>
</dbReference>
<evidence type="ECO:0000313" key="6">
    <source>
        <dbReference type="Proteomes" id="UP000188243"/>
    </source>
</evidence>
<dbReference type="Gene3D" id="3.40.50.1820">
    <property type="entry name" value="alpha/beta hydrolase"/>
    <property type="match status" value="1"/>
</dbReference>
<feature type="signal peptide" evidence="4">
    <location>
        <begin position="1"/>
        <end position="20"/>
    </location>
</feature>
<keyword evidence="3" id="KW-0802">TPR repeat</keyword>
<feature type="repeat" description="TPR" evidence="3">
    <location>
        <begin position="345"/>
        <end position="378"/>
    </location>
</feature>
<dbReference type="InterPro" id="IPR000801">
    <property type="entry name" value="Esterase-like"/>
</dbReference>
<dbReference type="SUPFAM" id="SSF53474">
    <property type="entry name" value="alpha/beta-Hydrolases"/>
    <property type="match status" value="1"/>
</dbReference>
<dbReference type="InterPro" id="IPR052558">
    <property type="entry name" value="Siderophore_Hydrolase_D"/>
</dbReference>
<evidence type="ECO:0000313" key="5">
    <source>
        <dbReference type="EMBL" id="AQP98636.1"/>
    </source>
</evidence>
<reference evidence="5 6" key="1">
    <citation type="submission" date="2017-02" db="EMBL/GenBank/DDBJ databases">
        <title>Complete genome sequence of the cold-active Pseudoalteromonas aliena strain EH1 isolated from Arctic seawater.</title>
        <authorList>
            <person name="Kim E."/>
            <person name="Heo E."/>
            <person name="Kim H."/>
            <person name="Kim D."/>
        </authorList>
    </citation>
    <scope>NUCLEOTIDE SEQUENCE [LARGE SCALE GENOMIC DNA]</scope>
    <source>
        <strain evidence="5 6">EH1</strain>
    </source>
</reference>
<name>A0A1Q2GU47_9GAMM</name>
<dbReference type="RefSeq" id="WP_077535362.1">
    <property type="nucleotide sequence ID" value="NZ_CP019628.1"/>
</dbReference>
<protein>
    <submittedName>
        <fullName evidence="5">Esterase</fullName>
    </submittedName>
</protein>
<dbReference type="InterPro" id="IPR029058">
    <property type="entry name" value="AB_hydrolase_fold"/>
</dbReference>
<feature type="chain" id="PRO_5010381947" evidence="4">
    <location>
        <begin position="21"/>
        <end position="398"/>
    </location>
</feature>
<comment type="similarity">
    <text evidence="1">Belongs to the esterase D family.</text>
</comment>
<evidence type="ECO:0000256" key="2">
    <source>
        <dbReference type="ARBA" id="ARBA00022801"/>
    </source>
</evidence>
<dbReference type="EMBL" id="CP019628">
    <property type="protein sequence ID" value="AQP98636.1"/>
    <property type="molecule type" value="Genomic_DNA"/>
</dbReference>
<evidence type="ECO:0000256" key="1">
    <source>
        <dbReference type="ARBA" id="ARBA00005622"/>
    </source>
</evidence>
<dbReference type="AlphaFoldDB" id="A0A1Q2GU47"/>
<organism evidence="5 6">
    <name type="scientific">Pseudoalteromonas aliena</name>
    <dbReference type="NCBI Taxonomy" id="247523"/>
    <lineage>
        <taxon>Bacteria</taxon>
        <taxon>Pseudomonadati</taxon>
        <taxon>Pseudomonadota</taxon>
        <taxon>Gammaproteobacteria</taxon>
        <taxon>Alteromonadales</taxon>
        <taxon>Pseudoalteromonadaceae</taxon>
        <taxon>Pseudoalteromonas</taxon>
    </lineage>
</organism>
<dbReference type="KEGG" id="paln:B0W48_01775"/>
<keyword evidence="2" id="KW-0378">Hydrolase</keyword>
<feature type="repeat" description="TPR" evidence="3">
    <location>
        <begin position="311"/>
        <end position="344"/>
    </location>
</feature>
<dbReference type="GO" id="GO:0016788">
    <property type="term" value="F:hydrolase activity, acting on ester bonds"/>
    <property type="evidence" value="ECO:0007669"/>
    <property type="project" value="TreeGrafter"/>
</dbReference>
<dbReference type="PROSITE" id="PS50005">
    <property type="entry name" value="TPR"/>
    <property type="match status" value="2"/>
</dbReference>
<keyword evidence="4" id="KW-0732">Signal</keyword>
<sequence>MKYRNVYQLIAAFIFASLFAAPVVAVQITNTSNGYEQHTRVLASKALAQERTVTIQLPKSYHKNIDKKYPVIYRLDGKENLAYMTPVLAHLHTAFTKAAPEVIIVAIENTDRLKDLYPTKNEEPAGPVGLGGGAARFLEFIETELIPLVNEKYRTHDFKVISGASAAGVFVLYALQTNPDLFQAHIAYSPAVWWNYGAAAKSTKAFFANSKTLPNYLYMNIGQESGIMRERYDDMNMFLKANTPKALTFISESFDNVPHGLTFAAGAFNAYQKLFLPLQMPVSVYTGETHSIATYYQRLSAQHGEEIAPQESMIRELGYHFVNIGELDQAIKIFKYGISLYPNTADAYNGLAYGYESSGMYQESLEQVKKALALVDKNYLGYDVYLARKNRLIALLQQ</sequence>
<dbReference type="STRING" id="247523.B0W48_01775"/>
<dbReference type="Pfam" id="PF00756">
    <property type="entry name" value="Esterase"/>
    <property type="match status" value="1"/>
</dbReference>
<dbReference type="PANTHER" id="PTHR40841:SF2">
    <property type="entry name" value="SIDEROPHORE-DEGRADING ESTERASE (EUROFUNG)"/>
    <property type="match status" value="1"/>
</dbReference>
<dbReference type="Proteomes" id="UP000188243">
    <property type="component" value="Chromosome"/>
</dbReference>
<proteinExistence type="inferred from homology"/>
<dbReference type="SUPFAM" id="SSF48452">
    <property type="entry name" value="TPR-like"/>
    <property type="match status" value="1"/>
</dbReference>
<dbReference type="SMART" id="SM00028">
    <property type="entry name" value="TPR"/>
    <property type="match status" value="2"/>
</dbReference>
<evidence type="ECO:0000256" key="4">
    <source>
        <dbReference type="SAM" id="SignalP"/>
    </source>
</evidence>
<dbReference type="InterPro" id="IPR019734">
    <property type="entry name" value="TPR_rpt"/>
</dbReference>
<dbReference type="PANTHER" id="PTHR40841">
    <property type="entry name" value="SIDEROPHORE TRIACETYLFUSARININE C ESTERASE"/>
    <property type="match status" value="1"/>
</dbReference>
<gene>
    <name evidence="5" type="ORF">B0W48_01775</name>
</gene>